<feature type="transmembrane region" description="Helical" evidence="9">
    <location>
        <begin position="145"/>
        <end position="166"/>
    </location>
</feature>
<evidence type="ECO:0000256" key="4">
    <source>
        <dbReference type="ARBA" id="ARBA00022449"/>
    </source>
</evidence>
<feature type="transmembrane region" description="Helical" evidence="9">
    <location>
        <begin position="57"/>
        <end position="74"/>
    </location>
</feature>
<evidence type="ECO:0000256" key="2">
    <source>
        <dbReference type="ARBA" id="ARBA00005551"/>
    </source>
</evidence>
<gene>
    <name evidence="11" type="ORF">ESO86_09855</name>
</gene>
<name>A0A4Q2JK39_9MICO</name>
<feature type="transmembrane region" description="Helical" evidence="9">
    <location>
        <begin position="299"/>
        <end position="322"/>
    </location>
</feature>
<comment type="similarity">
    <text evidence="2">Belongs to the monovalent cation:proton antiporter 2 (CPA2) transporter (TC 2.A.37) family.</text>
</comment>
<evidence type="ECO:0000256" key="1">
    <source>
        <dbReference type="ARBA" id="ARBA00004141"/>
    </source>
</evidence>
<dbReference type="Pfam" id="PF00999">
    <property type="entry name" value="Na_H_Exchanger"/>
    <property type="match status" value="1"/>
</dbReference>
<dbReference type="OrthoDB" id="9793589at2"/>
<comment type="subcellular location">
    <subcellularLocation>
        <location evidence="1">Membrane</location>
        <topology evidence="1">Multi-pass membrane protein</topology>
    </subcellularLocation>
</comment>
<evidence type="ECO:0000256" key="3">
    <source>
        <dbReference type="ARBA" id="ARBA00022448"/>
    </source>
</evidence>
<evidence type="ECO:0000313" key="11">
    <source>
        <dbReference type="EMBL" id="RXZ47006.1"/>
    </source>
</evidence>
<dbReference type="PANTHER" id="PTHR43562">
    <property type="entry name" value="NAPA-TYPE SODIUM/HYDROGEN ANTIPORTER"/>
    <property type="match status" value="1"/>
</dbReference>
<keyword evidence="4" id="KW-0050">Antiport</keyword>
<evidence type="ECO:0000259" key="10">
    <source>
        <dbReference type="Pfam" id="PF00999"/>
    </source>
</evidence>
<accession>A0A4Q2JK39</accession>
<evidence type="ECO:0000313" key="12">
    <source>
        <dbReference type="Proteomes" id="UP000292881"/>
    </source>
</evidence>
<keyword evidence="8 9" id="KW-0472">Membrane</keyword>
<dbReference type="RefSeq" id="WP_129234741.1">
    <property type="nucleotide sequence ID" value="NZ_SDPL01000177.1"/>
</dbReference>
<feature type="transmembrane region" description="Helical" evidence="9">
    <location>
        <begin position="214"/>
        <end position="232"/>
    </location>
</feature>
<evidence type="ECO:0000256" key="8">
    <source>
        <dbReference type="ARBA" id="ARBA00023136"/>
    </source>
</evidence>
<dbReference type="AlphaFoldDB" id="A0A4Q2JK39"/>
<dbReference type="InterPro" id="IPR006153">
    <property type="entry name" value="Cation/H_exchanger_TM"/>
</dbReference>
<feature type="transmembrane region" description="Helical" evidence="9">
    <location>
        <begin position="238"/>
        <end position="255"/>
    </location>
</feature>
<dbReference type="PANTHER" id="PTHR43562:SF1">
    <property type="entry name" value="NA(+)_H(+) ANTIPORTER YJBQ-RELATED"/>
    <property type="match status" value="1"/>
</dbReference>
<dbReference type="Proteomes" id="UP000292881">
    <property type="component" value="Unassembled WGS sequence"/>
</dbReference>
<feature type="domain" description="Cation/H+ exchanger transmembrane" evidence="10">
    <location>
        <begin position="14"/>
        <end position="379"/>
    </location>
</feature>
<organism evidence="11 12">
    <name type="scientific">Agromyces binzhouensis</name>
    <dbReference type="NCBI Taxonomy" id="1817495"/>
    <lineage>
        <taxon>Bacteria</taxon>
        <taxon>Bacillati</taxon>
        <taxon>Actinomycetota</taxon>
        <taxon>Actinomycetes</taxon>
        <taxon>Micrococcales</taxon>
        <taxon>Microbacteriaceae</taxon>
        <taxon>Agromyces</taxon>
    </lineage>
</organism>
<protein>
    <submittedName>
        <fullName evidence="11">Cation:proton antiporter</fullName>
    </submittedName>
</protein>
<feature type="transmembrane region" description="Helical" evidence="9">
    <location>
        <begin position="6"/>
        <end position="22"/>
    </location>
</feature>
<evidence type="ECO:0000256" key="5">
    <source>
        <dbReference type="ARBA" id="ARBA00022692"/>
    </source>
</evidence>
<feature type="transmembrane region" description="Helical" evidence="9">
    <location>
        <begin position="114"/>
        <end position="133"/>
    </location>
</feature>
<keyword evidence="7" id="KW-0406">Ion transport</keyword>
<reference evidence="11 12" key="1">
    <citation type="submission" date="2019-01" db="EMBL/GenBank/DDBJ databases">
        <authorList>
            <person name="Li J."/>
        </authorList>
    </citation>
    <scope>NUCLEOTIDE SEQUENCE [LARGE SCALE GENOMIC DNA]</scope>
    <source>
        <strain evidence="11 12">CGMCC 4.7180</strain>
    </source>
</reference>
<keyword evidence="6 9" id="KW-1133">Transmembrane helix</keyword>
<evidence type="ECO:0000256" key="6">
    <source>
        <dbReference type="ARBA" id="ARBA00022989"/>
    </source>
</evidence>
<feature type="transmembrane region" description="Helical" evidence="9">
    <location>
        <begin position="334"/>
        <end position="352"/>
    </location>
</feature>
<dbReference type="InterPro" id="IPR038770">
    <property type="entry name" value="Na+/solute_symporter_sf"/>
</dbReference>
<feature type="transmembrane region" description="Helical" evidence="9">
    <location>
        <begin position="364"/>
        <end position="383"/>
    </location>
</feature>
<evidence type="ECO:0000256" key="9">
    <source>
        <dbReference type="SAM" id="Phobius"/>
    </source>
</evidence>
<feature type="transmembrane region" description="Helical" evidence="9">
    <location>
        <begin position="29"/>
        <end position="51"/>
    </location>
</feature>
<feature type="transmembrane region" description="Helical" evidence="9">
    <location>
        <begin position="267"/>
        <end position="287"/>
    </location>
</feature>
<dbReference type="GO" id="GO:0015297">
    <property type="term" value="F:antiporter activity"/>
    <property type="evidence" value="ECO:0007669"/>
    <property type="project" value="UniProtKB-KW"/>
</dbReference>
<sequence>MHVDVPTLVLIPVIAAIAPLATRAFGKWLAIPVVIFEIVLGIALGPSLLGWVQPDPFIELISDFGLAMLFFLAGQEIDFEAIRGRPLVRASLGWAISVPLGLAAGWLVDPDAGAVFIGIALTSTALGALLPILRDAGMLRTPFGVSVLAIGAAGEFLPLIAISIFLSGRSPLHAAIVLLAFAVITGLAIWRASRGDGRRLHGAIGATLHTSGQFAIRLVIMVMLALVGLSIVLDLDMLLGAFAAGVIARLLLAGAPEQDRRTIEVKLDGIGFGVFVPVFFIYTGVTFDLEALVEDARTLLMLPLFTVLLLVVRGVPSALLAAPGSHVRDRVSTGLFGATGLPIIVAVTTIGVEAGDMDSGTASALVGAGLLSLLLFPLIAIAITRSGSRRPRQESNLRPRD</sequence>
<dbReference type="Gene3D" id="1.20.1530.20">
    <property type="match status" value="1"/>
</dbReference>
<dbReference type="EMBL" id="SDPL01000177">
    <property type="protein sequence ID" value="RXZ47006.1"/>
    <property type="molecule type" value="Genomic_DNA"/>
</dbReference>
<comment type="caution">
    <text evidence="11">The sequence shown here is derived from an EMBL/GenBank/DDBJ whole genome shotgun (WGS) entry which is preliminary data.</text>
</comment>
<proteinExistence type="inferred from homology"/>
<keyword evidence="3" id="KW-0813">Transport</keyword>
<keyword evidence="12" id="KW-1185">Reference proteome</keyword>
<dbReference type="GO" id="GO:1902600">
    <property type="term" value="P:proton transmembrane transport"/>
    <property type="evidence" value="ECO:0007669"/>
    <property type="project" value="InterPro"/>
</dbReference>
<keyword evidence="5 9" id="KW-0812">Transmembrane</keyword>
<feature type="transmembrane region" description="Helical" evidence="9">
    <location>
        <begin position="86"/>
        <end position="108"/>
    </location>
</feature>
<dbReference type="GO" id="GO:0016020">
    <property type="term" value="C:membrane"/>
    <property type="evidence" value="ECO:0007669"/>
    <property type="project" value="UniProtKB-SubCell"/>
</dbReference>
<evidence type="ECO:0000256" key="7">
    <source>
        <dbReference type="ARBA" id="ARBA00023065"/>
    </source>
</evidence>
<feature type="transmembrane region" description="Helical" evidence="9">
    <location>
        <begin position="172"/>
        <end position="193"/>
    </location>
</feature>